<dbReference type="AlphaFoldDB" id="A0A645DST1"/>
<comment type="caution">
    <text evidence="1">The sequence shown here is derived from an EMBL/GenBank/DDBJ whole genome shotgun (WGS) entry which is preliminary data.</text>
</comment>
<organism evidence="1">
    <name type="scientific">bioreactor metagenome</name>
    <dbReference type="NCBI Taxonomy" id="1076179"/>
    <lineage>
        <taxon>unclassified sequences</taxon>
        <taxon>metagenomes</taxon>
        <taxon>ecological metagenomes</taxon>
    </lineage>
</organism>
<dbReference type="EMBL" id="VSSQ01039279">
    <property type="protein sequence ID" value="MPM92325.1"/>
    <property type="molecule type" value="Genomic_DNA"/>
</dbReference>
<reference evidence="1" key="1">
    <citation type="submission" date="2019-08" db="EMBL/GenBank/DDBJ databases">
        <authorList>
            <person name="Kucharzyk K."/>
            <person name="Murdoch R.W."/>
            <person name="Higgins S."/>
            <person name="Loffler F."/>
        </authorList>
    </citation>
    <scope>NUCLEOTIDE SEQUENCE</scope>
</reference>
<protein>
    <submittedName>
        <fullName evidence="1">Uncharacterized protein</fullName>
    </submittedName>
</protein>
<gene>
    <name evidence="1" type="ORF">SDC9_139460</name>
</gene>
<sequence length="45" mass="5222">MVNLGFKNMMKMKNTKMKKGNPMNGMMNDMEKGVKKLVNNIKKVF</sequence>
<name>A0A645DST1_9ZZZZ</name>
<accession>A0A645DST1</accession>
<proteinExistence type="predicted"/>
<evidence type="ECO:0000313" key="1">
    <source>
        <dbReference type="EMBL" id="MPM92325.1"/>
    </source>
</evidence>